<accession>F4R981</accession>
<evidence type="ECO:0000313" key="2">
    <source>
        <dbReference type="Proteomes" id="UP000001072"/>
    </source>
</evidence>
<evidence type="ECO:0000313" key="1">
    <source>
        <dbReference type="EMBL" id="EGG11199.1"/>
    </source>
</evidence>
<protein>
    <submittedName>
        <fullName evidence="1">Uncharacterized protein</fullName>
    </submittedName>
</protein>
<gene>
    <name evidence="1" type="ORF">MELLADRAFT_54965</name>
</gene>
<dbReference type="GeneID" id="18928943"/>
<dbReference type="Proteomes" id="UP000001072">
    <property type="component" value="Unassembled WGS sequence"/>
</dbReference>
<dbReference type="VEuPathDB" id="FungiDB:MELLADRAFT_54965"/>
<proteinExistence type="predicted"/>
<feature type="non-terminal residue" evidence="1">
    <location>
        <position position="72"/>
    </location>
</feature>
<dbReference type="InParanoid" id="F4R981"/>
<sequence length="72" mass="8189">MAPPPPPPRSYQQTRAAEEARLRQAILDHKRNLDEARVANNSTNFRQILGIAKEAHKELEEFLGGRRHCSTV</sequence>
<dbReference type="RefSeq" id="XP_007405801.1">
    <property type="nucleotide sequence ID" value="XM_007405739.1"/>
</dbReference>
<organism evidence="2">
    <name type="scientific">Melampsora larici-populina (strain 98AG31 / pathotype 3-4-7)</name>
    <name type="common">Poplar leaf rust fungus</name>
    <dbReference type="NCBI Taxonomy" id="747676"/>
    <lineage>
        <taxon>Eukaryota</taxon>
        <taxon>Fungi</taxon>
        <taxon>Dikarya</taxon>
        <taxon>Basidiomycota</taxon>
        <taxon>Pucciniomycotina</taxon>
        <taxon>Pucciniomycetes</taxon>
        <taxon>Pucciniales</taxon>
        <taxon>Melampsoraceae</taxon>
        <taxon>Melampsora</taxon>
    </lineage>
</organism>
<dbReference type="HOGENOM" id="CLU_2729157_0_0_1"/>
<dbReference type="AlphaFoldDB" id="F4R981"/>
<dbReference type="EMBL" id="GL883093">
    <property type="protein sequence ID" value="EGG11199.1"/>
    <property type="molecule type" value="Genomic_DNA"/>
</dbReference>
<name>F4R981_MELLP</name>
<dbReference type="KEGG" id="mlr:MELLADRAFT_54965"/>
<reference evidence="2" key="1">
    <citation type="journal article" date="2011" name="Proc. Natl. Acad. Sci. U.S.A.">
        <title>Obligate biotrophy features unraveled by the genomic analysis of rust fungi.</title>
        <authorList>
            <person name="Duplessis S."/>
            <person name="Cuomo C.A."/>
            <person name="Lin Y.-C."/>
            <person name="Aerts A."/>
            <person name="Tisserant E."/>
            <person name="Veneault-Fourrey C."/>
            <person name="Joly D.L."/>
            <person name="Hacquard S."/>
            <person name="Amselem J."/>
            <person name="Cantarel B.L."/>
            <person name="Chiu R."/>
            <person name="Coutinho P.M."/>
            <person name="Feau N."/>
            <person name="Field M."/>
            <person name="Frey P."/>
            <person name="Gelhaye E."/>
            <person name="Goldberg J."/>
            <person name="Grabherr M.G."/>
            <person name="Kodira C.D."/>
            <person name="Kohler A."/>
            <person name="Kuees U."/>
            <person name="Lindquist E.A."/>
            <person name="Lucas S.M."/>
            <person name="Mago R."/>
            <person name="Mauceli E."/>
            <person name="Morin E."/>
            <person name="Murat C."/>
            <person name="Pangilinan J.L."/>
            <person name="Park R."/>
            <person name="Pearson M."/>
            <person name="Quesneville H."/>
            <person name="Rouhier N."/>
            <person name="Sakthikumar S."/>
            <person name="Salamov A.A."/>
            <person name="Schmutz J."/>
            <person name="Selles B."/>
            <person name="Shapiro H."/>
            <person name="Tanguay P."/>
            <person name="Tuskan G.A."/>
            <person name="Henrissat B."/>
            <person name="Van de Peer Y."/>
            <person name="Rouze P."/>
            <person name="Ellis J.G."/>
            <person name="Dodds P.N."/>
            <person name="Schein J.E."/>
            <person name="Zhong S."/>
            <person name="Hamelin R.C."/>
            <person name="Grigoriev I.V."/>
            <person name="Szabo L.J."/>
            <person name="Martin F."/>
        </authorList>
    </citation>
    <scope>NUCLEOTIDE SEQUENCE [LARGE SCALE GENOMIC DNA]</scope>
    <source>
        <strain evidence="2">98AG31 / pathotype 3-4-7</strain>
    </source>
</reference>
<keyword evidence="2" id="KW-1185">Reference proteome</keyword>